<dbReference type="Gene3D" id="3.40.190.10">
    <property type="entry name" value="Periplasmic binding protein-like II"/>
    <property type="match status" value="2"/>
</dbReference>
<sequence>MSKHVSSVMLLSLVLAVSNGCAKNDAHRLKVGVTSGAHAQILEVVAAEALKKGVHVQVVEFSDYVQPNAALADGSLDANSFQHLPYLEQQRKDRGYRLTSIGTTVTFPIAAYSVRHEKLDALPTGATIAIPNDPTNGARALALLQTAGLIRLRTGAGPTPTPLDVEWSRGGFHFKELEAAQLARVLSDVDLAVINTNYALEGGLDPFKGLVRESAQSPYANVIAVRADDAGRAEFKTLVEAYHSPEVRQFIERTFKGAVVPAW</sequence>
<evidence type="ECO:0000313" key="9">
    <source>
        <dbReference type="EMBL" id="ADO71574.1"/>
    </source>
</evidence>
<dbReference type="EMBL" id="AAMD01000202">
    <property type="protein sequence ID" value="EAU62818.1"/>
    <property type="molecule type" value="Genomic_DNA"/>
</dbReference>
<feature type="lipid moiety-binding region" description="S-diacylglycerol cysteine" evidence="7">
    <location>
        <position position="21"/>
    </location>
</feature>
<dbReference type="PATRIC" id="fig|378806.16.peg.1653"/>
<dbReference type="STRING" id="378806.STAUR_3786"/>
<dbReference type="Proteomes" id="UP000001351">
    <property type="component" value="Chromosome"/>
</dbReference>
<evidence type="ECO:0000313" key="11">
    <source>
        <dbReference type="Proteomes" id="UP000001351"/>
    </source>
</evidence>
<evidence type="ECO:0000313" key="10">
    <source>
        <dbReference type="EMBL" id="EAU62818.1"/>
    </source>
</evidence>
<comment type="similarity">
    <text evidence="2">Belongs to the NlpA lipoprotein family.</text>
</comment>
<comment type="subcellular location">
    <subcellularLocation>
        <location evidence="1">Membrane</location>
        <topology evidence="1">Lipid-anchor</topology>
    </subcellularLocation>
</comment>
<evidence type="ECO:0000256" key="8">
    <source>
        <dbReference type="SAM" id="SignalP"/>
    </source>
</evidence>
<dbReference type="PANTHER" id="PTHR30429:SF1">
    <property type="entry name" value="D-METHIONINE-BINDING LIPOPROTEIN METQ-RELATED"/>
    <property type="match status" value="1"/>
</dbReference>
<dbReference type="eggNOG" id="COG1464">
    <property type="taxonomic scope" value="Bacteria"/>
</dbReference>
<keyword evidence="11" id="KW-1185">Reference proteome</keyword>
<dbReference type="RefSeq" id="WP_002618518.1">
    <property type="nucleotide sequence ID" value="NC_014623.1"/>
</dbReference>
<organism evidence="10 12">
    <name type="scientific">Stigmatella aurantiaca (strain DW4/3-1)</name>
    <dbReference type="NCBI Taxonomy" id="378806"/>
    <lineage>
        <taxon>Bacteria</taxon>
        <taxon>Pseudomonadati</taxon>
        <taxon>Myxococcota</taxon>
        <taxon>Myxococcia</taxon>
        <taxon>Myxococcales</taxon>
        <taxon>Cystobacterineae</taxon>
        <taxon>Archangiaceae</taxon>
        <taxon>Stigmatella</taxon>
    </lineage>
</organism>
<accession>Q08QR2</accession>
<reference evidence="10 12" key="1">
    <citation type="submission" date="2006-04" db="EMBL/GenBank/DDBJ databases">
        <authorList>
            <person name="Nierman W.C."/>
        </authorList>
    </citation>
    <scope>NUCLEOTIDE SEQUENCE [LARGE SCALE GENOMIC DNA]</scope>
    <source>
        <strain evidence="10 12">DW4/3-1</strain>
    </source>
</reference>
<dbReference type="GO" id="GO:0016020">
    <property type="term" value="C:membrane"/>
    <property type="evidence" value="ECO:0007669"/>
    <property type="project" value="UniProtKB-SubCell"/>
</dbReference>
<dbReference type="HOGENOM" id="CLU_067080_0_0_7"/>
<keyword evidence="4" id="KW-0472">Membrane</keyword>
<dbReference type="InterPro" id="IPR004872">
    <property type="entry name" value="Lipoprotein_NlpA"/>
</dbReference>
<keyword evidence="5" id="KW-0564">Palmitate</keyword>
<dbReference type="AlphaFoldDB" id="Q08QR2"/>
<evidence type="ECO:0000256" key="6">
    <source>
        <dbReference type="ARBA" id="ARBA00023288"/>
    </source>
</evidence>
<evidence type="ECO:0000256" key="1">
    <source>
        <dbReference type="ARBA" id="ARBA00004635"/>
    </source>
</evidence>
<dbReference type="Pfam" id="PF03180">
    <property type="entry name" value="Lipoprotein_9"/>
    <property type="match status" value="1"/>
</dbReference>
<dbReference type="OrthoDB" id="9812878at2"/>
<evidence type="ECO:0000313" key="12">
    <source>
        <dbReference type="Proteomes" id="UP000032702"/>
    </source>
</evidence>
<keyword evidence="6" id="KW-0449">Lipoprotein</keyword>
<evidence type="ECO:0000256" key="5">
    <source>
        <dbReference type="ARBA" id="ARBA00023139"/>
    </source>
</evidence>
<evidence type="ECO:0000256" key="7">
    <source>
        <dbReference type="PIRSR" id="PIRSR002854-1"/>
    </source>
</evidence>
<dbReference type="CDD" id="cd13598">
    <property type="entry name" value="PBP2_lipoprotein_IlpA_like"/>
    <property type="match status" value="1"/>
</dbReference>
<feature type="signal peptide" evidence="8">
    <location>
        <begin position="1"/>
        <end position="22"/>
    </location>
</feature>
<reference evidence="9 11" key="2">
    <citation type="journal article" date="2011" name="Mol. Biol. Evol.">
        <title>Comparative genomic analysis of fruiting body formation in Myxococcales.</title>
        <authorList>
            <person name="Huntley S."/>
            <person name="Hamann N."/>
            <person name="Wegener-Feldbrugge S."/>
            <person name="Treuner-Lange A."/>
            <person name="Kube M."/>
            <person name="Reinhardt R."/>
            <person name="Klages S."/>
            <person name="Muller R."/>
            <person name="Ronning C.M."/>
            <person name="Nierman W.C."/>
            <person name="Sogaard-Andersen L."/>
        </authorList>
    </citation>
    <scope>NUCLEOTIDE SEQUENCE [LARGE SCALE GENOMIC DNA]</scope>
    <source>
        <strain evidence="9 11">DW4/3-1</strain>
    </source>
</reference>
<gene>
    <name evidence="9" type="primary">metQ</name>
    <name evidence="9" type="ordered locus">STAUR_3786</name>
    <name evidence="10" type="ORF">STIAU_5195</name>
</gene>
<dbReference type="KEGG" id="sur:STAUR_3786"/>
<evidence type="ECO:0000256" key="4">
    <source>
        <dbReference type="ARBA" id="ARBA00023136"/>
    </source>
</evidence>
<dbReference type="PIRSF" id="PIRSF002854">
    <property type="entry name" value="MetQ"/>
    <property type="match status" value="1"/>
</dbReference>
<name>Q08QR2_STIAD</name>
<dbReference type="EMBL" id="CP002271">
    <property type="protein sequence ID" value="ADO71574.1"/>
    <property type="molecule type" value="Genomic_DNA"/>
</dbReference>
<dbReference type="PANTHER" id="PTHR30429">
    <property type="entry name" value="D-METHIONINE-BINDING LIPOPROTEIN METQ"/>
    <property type="match status" value="1"/>
</dbReference>
<protein>
    <submittedName>
        <fullName evidence="10">ABC D-methionine uptake transporter, substrate-binding protein</fullName>
    </submittedName>
    <submittedName>
        <fullName evidence="9">D-methionine ABC transporter, substrate-binding protein</fullName>
    </submittedName>
</protein>
<dbReference type="Proteomes" id="UP000032702">
    <property type="component" value="Unassembled WGS sequence"/>
</dbReference>
<keyword evidence="3 8" id="KW-0732">Signal</keyword>
<evidence type="ECO:0000256" key="2">
    <source>
        <dbReference type="ARBA" id="ARBA00008973"/>
    </source>
</evidence>
<evidence type="ECO:0000256" key="3">
    <source>
        <dbReference type="ARBA" id="ARBA00022729"/>
    </source>
</evidence>
<feature type="chain" id="PRO_5010840107" evidence="8">
    <location>
        <begin position="23"/>
        <end position="263"/>
    </location>
</feature>
<proteinExistence type="inferred from homology"/>
<dbReference type="SUPFAM" id="SSF53850">
    <property type="entry name" value="Periplasmic binding protein-like II"/>
    <property type="match status" value="1"/>
</dbReference>